<feature type="compositionally biased region" description="Low complexity" evidence="1">
    <location>
        <begin position="264"/>
        <end position="282"/>
    </location>
</feature>
<organism evidence="2 3">
    <name type="scientific">Trypanosoma cruzi marinkellei</name>
    <dbReference type="NCBI Taxonomy" id="85056"/>
    <lineage>
        <taxon>Eukaryota</taxon>
        <taxon>Discoba</taxon>
        <taxon>Euglenozoa</taxon>
        <taxon>Kinetoplastea</taxon>
        <taxon>Metakinetoplastina</taxon>
        <taxon>Trypanosomatida</taxon>
        <taxon>Trypanosomatidae</taxon>
        <taxon>Trypanosoma</taxon>
        <taxon>Schizotrypanum</taxon>
    </lineage>
</organism>
<feature type="compositionally biased region" description="Polar residues" evidence="1">
    <location>
        <begin position="336"/>
        <end position="349"/>
    </location>
</feature>
<feature type="compositionally biased region" description="Basic and acidic residues" evidence="1">
    <location>
        <begin position="283"/>
        <end position="293"/>
    </location>
</feature>
<feature type="compositionally biased region" description="Low complexity" evidence="1">
    <location>
        <begin position="245"/>
        <end position="256"/>
    </location>
</feature>
<proteinExistence type="predicted"/>
<reference evidence="2 3" key="1">
    <citation type="journal article" date="2012" name="BMC Genomics">
        <title>Comparative genomic analysis of human infective Trypanosoma cruzi lineages with the bat-restricted subspecies T. cruzi marinkellei.</title>
        <authorList>
            <person name="Franzen O."/>
            <person name="Talavera-Lopez C."/>
            <person name="Ochaya S."/>
            <person name="Butler C.E."/>
            <person name="Messenger L.A."/>
            <person name="Lewis M.D."/>
            <person name="Llewellyn M.S."/>
            <person name="Marinkelle C.J."/>
            <person name="Tyler K.M."/>
            <person name="Miles M.A."/>
            <person name="Andersson B."/>
        </authorList>
    </citation>
    <scope>NUCLEOTIDE SEQUENCE [LARGE SCALE GENOMIC DNA]</scope>
    <source>
        <strain evidence="2 3">B7</strain>
    </source>
</reference>
<gene>
    <name evidence="2" type="ORF">MOQ_008488</name>
</gene>
<protein>
    <submittedName>
        <fullName evidence="2">Uncharacterized protein</fullName>
    </submittedName>
</protein>
<evidence type="ECO:0000313" key="3">
    <source>
        <dbReference type="Proteomes" id="UP000007350"/>
    </source>
</evidence>
<sequence length="365" mass="39314">MSAAFPTGVPNLFTTPLAAFPARNLFHSTDRPVEGGNAFTQEDRLMLQLLYQQQQTIQIQLQSMALSMQQLHLTLAGMSKVPAAMGTYGSTVNDTTPLSNPPNFVPMAAQSSFNDTADKTKAPSREAVKDTRVSGAAVEIQSTHASRAKEVSRSCTPPEEDLDVSRPSAVNRSTESAAPWDPSAGSRHSSGRRMTRAENPLLSSLRGKLPTPNHSAAGSVSVGTGYSASANVSVSLEESKPSVRPAIHPSSSSSIHADPENRNVSASRRTVSASRQQQQQRVVLDHRKVEPPRRSHSGTETTTKGNKRKETFHDTKGSNSASDKKNRRVKEEYGDTSASAAGYDSQSEGYGSYETRQYLKSVGII</sequence>
<feature type="region of interest" description="Disordered" evidence="1">
    <location>
        <begin position="114"/>
        <end position="194"/>
    </location>
</feature>
<feature type="region of interest" description="Disordered" evidence="1">
    <location>
        <begin position="237"/>
        <end position="356"/>
    </location>
</feature>
<dbReference type="AlphaFoldDB" id="K2MQ65"/>
<comment type="caution">
    <text evidence="2">The sequence shown here is derived from an EMBL/GenBank/DDBJ whole genome shotgun (WGS) entry which is preliminary data.</text>
</comment>
<dbReference type="OrthoDB" id="246295at2759"/>
<accession>K2MQ65</accession>
<name>K2MQ65_TRYCR</name>
<keyword evidence="3" id="KW-1185">Reference proteome</keyword>
<dbReference type="Proteomes" id="UP000007350">
    <property type="component" value="Unassembled WGS sequence"/>
</dbReference>
<dbReference type="EMBL" id="AHKC01017390">
    <property type="protein sequence ID" value="EKF27779.1"/>
    <property type="molecule type" value="Genomic_DNA"/>
</dbReference>
<evidence type="ECO:0000256" key="1">
    <source>
        <dbReference type="SAM" id="MobiDB-lite"/>
    </source>
</evidence>
<evidence type="ECO:0000313" key="2">
    <source>
        <dbReference type="EMBL" id="EKF27779.1"/>
    </source>
</evidence>
<feature type="compositionally biased region" description="Basic and acidic residues" evidence="1">
    <location>
        <begin position="116"/>
        <end position="132"/>
    </location>
</feature>